<protein>
    <submittedName>
        <fullName evidence="2">Group II intron reverse transcriptase/maturase</fullName>
        <ecNumber evidence="2">2.7.7.49</ecNumber>
    </submittedName>
</protein>
<dbReference type="SUPFAM" id="SSF56672">
    <property type="entry name" value="DNA/RNA polymerases"/>
    <property type="match status" value="1"/>
</dbReference>
<accession>A0A6M0SX82</accession>
<sequence length="619" mass="72171">MTIKNMKKQKLRNNEYYSVQEMFDNLYDKSKNKPNYRFYKLMDLITCEQNIELAYRNIKRNKGSKTKGTNDNTIDDLAKKLNGNLIEYVRSKFKNYSPHKVRRVEIPKDNGTVRPLGIPTIEDRLIQQCIKQVLEPICEGKFYNHSYGFRPNRSVQHAIGMSMTLINKSKLYYVVDIDIKGFFDNVNHGKLLKQMWTIGIQDKQLLSIISKMLKAPIEGIGIPSKGTPQGGILSPLLSNIVLNELDWWVANQWGYIQTKHDYSVSRQDRINKDNSNKYRALRKTKLKEIRIVRYADDFKIFCKNYETASKIYKAVKLWLKERLHLDISEEKSKVVNLRSNYSEFLGFKMKVHNKNNRKVVKSHISDKACRNVKCRIKSQLIKIQKQPTVENINNYNSLILGVHGYYRIATNVNLDFKSISYEVNKSIKTRTKSLRSNKGFKSKCYKKYYGGYNYKVVYIKGIALFPIAGITTNPPKNFSQNTCDYTNDGRSSIHKNQKCVSIETLRYIMENPIPSESVEYNDNRISLYVGQNGICPISRDVLEIKDMECHHKIPKLEGGNDEYNNLIIVKKDVHKLIHSTQDETINKYLKTLKLDRQAIEKLNKLRQMIGNFEIKKIDI</sequence>
<feature type="domain" description="Reverse transcriptase" evidence="1">
    <location>
        <begin position="87"/>
        <end position="349"/>
    </location>
</feature>
<dbReference type="PROSITE" id="PS50878">
    <property type="entry name" value="RT_POL"/>
    <property type="match status" value="1"/>
</dbReference>
<reference evidence="2 3" key="1">
    <citation type="submission" date="2019-02" db="EMBL/GenBank/DDBJ databases">
        <title>Genome sequencing of Clostridium botulinum clinical isolates.</title>
        <authorList>
            <person name="Brunt J."/>
            <person name="Van Vliet A.H.M."/>
            <person name="Stringer S.C."/>
            <person name="Grant K.A."/>
            <person name="Carter A.C."/>
            <person name="Peck M.W."/>
        </authorList>
    </citation>
    <scope>NUCLEOTIDE SEQUENCE [LARGE SCALE GENOMIC DNA]</scope>
    <source>
        <strain evidence="2 3">R1125/03</strain>
    </source>
</reference>
<dbReference type="InterPro" id="IPR030931">
    <property type="entry name" value="Group_II_RT_mat"/>
</dbReference>
<keyword evidence="2" id="KW-0548">Nucleotidyltransferase</keyword>
<dbReference type="CDD" id="cd00085">
    <property type="entry name" value="HNHc"/>
    <property type="match status" value="1"/>
</dbReference>
<dbReference type="InterPro" id="IPR003615">
    <property type="entry name" value="HNH_nuc"/>
</dbReference>
<dbReference type="Proteomes" id="UP000473089">
    <property type="component" value="Unassembled WGS sequence"/>
</dbReference>
<dbReference type="InterPro" id="IPR043502">
    <property type="entry name" value="DNA/RNA_pol_sf"/>
</dbReference>
<evidence type="ECO:0000259" key="1">
    <source>
        <dbReference type="PROSITE" id="PS50878"/>
    </source>
</evidence>
<dbReference type="EMBL" id="SGJP01000011">
    <property type="protein sequence ID" value="NFA60119.1"/>
    <property type="molecule type" value="Genomic_DNA"/>
</dbReference>
<name>A0A6M0SX82_CLOBO</name>
<gene>
    <name evidence="2" type="primary">ltrA</name>
    <name evidence="2" type="ORF">EXM42_06855</name>
</gene>
<dbReference type="Gene3D" id="1.10.30.50">
    <property type="match status" value="1"/>
</dbReference>
<dbReference type="PANTHER" id="PTHR34047">
    <property type="entry name" value="NUCLEAR INTRON MATURASE 1, MITOCHONDRIAL-RELATED"/>
    <property type="match status" value="1"/>
</dbReference>
<dbReference type="InterPro" id="IPR000477">
    <property type="entry name" value="RT_dom"/>
</dbReference>
<dbReference type="CDD" id="cd01651">
    <property type="entry name" value="RT_G2_intron"/>
    <property type="match status" value="1"/>
</dbReference>
<dbReference type="PANTHER" id="PTHR34047:SF8">
    <property type="entry name" value="PROTEIN YKFC"/>
    <property type="match status" value="1"/>
</dbReference>
<organism evidence="2 3">
    <name type="scientific">Clostridium botulinum</name>
    <dbReference type="NCBI Taxonomy" id="1491"/>
    <lineage>
        <taxon>Bacteria</taxon>
        <taxon>Bacillati</taxon>
        <taxon>Bacillota</taxon>
        <taxon>Clostridia</taxon>
        <taxon>Eubacteriales</taxon>
        <taxon>Clostridiaceae</taxon>
        <taxon>Clostridium</taxon>
    </lineage>
</organism>
<evidence type="ECO:0000313" key="2">
    <source>
        <dbReference type="EMBL" id="NFA60119.1"/>
    </source>
</evidence>
<keyword evidence="2" id="KW-0695">RNA-directed DNA polymerase</keyword>
<evidence type="ECO:0000313" key="3">
    <source>
        <dbReference type="Proteomes" id="UP000473089"/>
    </source>
</evidence>
<dbReference type="AlphaFoldDB" id="A0A6M0SX82"/>
<comment type="caution">
    <text evidence="2">The sequence shown here is derived from an EMBL/GenBank/DDBJ whole genome shotgun (WGS) entry which is preliminary data.</text>
</comment>
<dbReference type="InterPro" id="IPR051083">
    <property type="entry name" value="GrpII_Intron_Splice-Mob/Def"/>
</dbReference>
<dbReference type="Pfam" id="PF00078">
    <property type="entry name" value="RVT_1"/>
    <property type="match status" value="1"/>
</dbReference>
<dbReference type="EC" id="2.7.7.49" evidence="2"/>
<proteinExistence type="predicted"/>
<dbReference type="NCBIfam" id="TIGR04416">
    <property type="entry name" value="group_II_RT_mat"/>
    <property type="match status" value="1"/>
</dbReference>
<keyword evidence="2" id="KW-0808">Transferase</keyword>
<dbReference type="GO" id="GO:0003964">
    <property type="term" value="F:RNA-directed DNA polymerase activity"/>
    <property type="evidence" value="ECO:0007669"/>
    <property type="project" value="UniProtKB-KW"/>
</dbReference>